<feature type="transmembrane region" description="Helical" evidence="1">
    <location>
        <begin position="57"/>
        <end position="77"/>
    </location>
</feature>
<name>A0ABZ1IC17_9PSEU</name>
<keyword evidence="3" id="KW-1185">Reference proteome</keyword>
<protein>
    <submittedName>
        <fullName evidence="2">DUF998 domain-containing protein</fullName>
    </submittedName>
</protein>
<accession>A0ABZ1IC17</accession>
<keyword evidence="1" id="KW-0472">Membrane</keyword>
<evidence type="ECO:0000313" key="2">
    <source>
        <dbReference type="EMBL" id="WSE31271.1"/>
    </source>
</evidence>
<dbReference type="InterPro" id="IPR009339">
    <property type="entry name" value="DUF998"/>
</dbReference>
<dbReference type="Pfam" id="PF06197">
    <property type="entry name" value="DUF998"/>
    <property type="match status" value="1"/>
</dbReference>
<organism evidence="2 3">
    <name type="scientific">Amycolatopsis rhabdoformis</name>
    <dbReference type="NCBI Taxonomy" id="1448059"/>
    <lineage>
        <taxon>Bacteria</taxon>
        <taxon>Bacillati</taxon>
        <taxon>Actinomycetota</taxon>
        <taxon>Actinomycetes</taxon>
        <taxon>Pseudonocardiales</taxon>
        <taxon>Pseudonocardiaceae</taxon>
        <taxon>Amycolatopsis</taxon>
    </lineage>
</organism>
<evidence type="ECO:0000256" key="1">
    <source>
        <dbReference type="SAM" id="Phobius"/>
    </source>
</evidence>
<feature type="transmembrane region" description="Helical" evidence="1">
    <location>
        <begin position="12"/>
        <end position="34"/>
    </location>
</feature>
<sequence length="226" mass="23693">MTAVAEDRRPALLSIAGIAAFAIGAALVLLLQLVPPTDEISVTSRTISEYGLSDNKWVFDLAVVLVAVSSAVTLAVLRLQRRLPVVSAVFGALWTIGLLVIVAFPKTNWATATGGAAGGTLHRVASVVAFVCLPLAILLAARTTFPHSPRRRFAARLLAALSLGWLAIIVGAVVVAAVNDERWWLLIPLGLVERGMALTELIALAVLAAPVRRTKTALEPAGTQAA</sequence>
<feature type="transmembrane region" description="Helical" evidence="1">
    <location>
        <begin position="183"/>
        <end position="209"/>
    </location>
</feature>
<keyword evidence="1" id="KW-1133">Transmembrane helix</keyword>
<gene>
    <name evidence="2" type="ORF">VSH64_03985</name>
</gene>
<feature type="transmembrane region" description="Helical" evidence="1">
    <location>
        <begin position="124"/>
        <end position="141"/>
    </location>
</feature>
<feature type="transmembrane region" description="Helical" evidence="1">
    <location>
        <begin position="84"/>
        <end position="104"/>
    </location>
</feature>
<evidence type="ECO:0000313" key="3">
    <source>
        <dbReference type="Proteomes" id="UP001330812"/>
    </source>
</evidence>
<reference evidence="2 3" key="1">
    <citation type="journal article" date="2015" name="Int. J. Syst. Evol. Microbiol.">
        <title>Amycolatopsis rhabdoformis sp. nov., an actinomycete isolated from a tropical forest soil.</title>
        <authorList>
            <person name="Souza W.R."/>
            <person name="Silva R.E."/>
            <person name="Goodfellow M."/>
            <person name="Busarakam K."/>
            <person name="Figueiro F.S."/>
            <person name="Ferreira D."/>
            <person name="Rodrigues-Filho E."/>
            <person name="Moraes L.A.B."/>
            <person name="Zucchi T.D."/>
        </authorList>
    </citation>
    <scope>NUCLEOTIDE SEQUENCE [LARGE SCALE GENOMIC DNA]</scope>
    <source>
        <strain evidence="2 3">NCIMB 14900</strain>
    </source>
</reference>
<feature type="transmembrane region" description="Helical" evidence="1">
    <location>
        <begin position="153"/>
        <end position="177"/>
    </location>
</feature>
<dbReference type="EMBL" id="CP142149">
    <property type="protein sequence ID" value="WSE31271.1"/>
    <property type="molecule type" value="Genomic_DNA"/>
</dbReference>
<dbReference type="Proteomes" id="UP001330812">
    <property type="component" value="Chromosome"/>
</dbReference>
<dbReference type="RefSeq" id="WP_326834077.1">
    <property type="nucleotide sequence ID" value="NZ_CP142149.1"/>
</dbReference>
<proteinExistence type="predicted"/>
<keyword evidence="1" id="KW-0812">Transmembrane</keyword>